<proteinExistence type="predicted"/>
<reference evidence="1 2" key="1">
    <citation type="submission" date="2016-06" db="EMBL/GenBank/DDBJ databases">
        <title>Acetobacter pasteurianus NBRC 3278 whole genome sequencing project.</title>
        <authorList>
            <person name="Matsutani M."/>
            <person name="Shiwa Y."/>
            <person name="Okamoto-Kainuma A."/>
            <person name="Ishikawa M."/>
            <person name="Koizumi Y."/>
            <person name="Yoshikawa H."/>
            <person name="Yakushi T."/>
            <person name="Matsushita K."/>
        </authorList>
    </citation>
    <scope>NUCLEOTIDE SEQUENCE [LARGE SCALE GENOMIC DNA]</scope>
    <source>
        <strain evidence="1 2">NBRC 3278</strain>
    </source>
</reference>
<protein>
    <submittedName>
        <fullName evidence="1">Uncharacterized protein</fullName>
    </submittedName>
</protein>
<organism evidence="1 2">
    <name type="scientific">Acetobacter pasteurianus NBRC 3278</name>
    <dbReference type="NCBI Taxonomy" id="1226660"/>
    <lineage>
        <taxon>Bacteria</taxon>
        <taxon>Pseudomonadati</taxon>
        <taxon>Pseudomonadota</taxon>
        <taxon>Alphaproteobacteria</taxon>
        <taxon>Acetobacterales</taxon>
        <taxon>Acetobacteraceae</taxon>
        <taxon>Acetobacter</taxon>
    </lineage>
</organism>
<dbReference type="EMBL" id="BDEV01000123">
    <property type="protein sequence ID" value="GCD63786.1"/>
    <property type="molecule type" value="Genomic_DNA"/>
</dbReference>
<sequence>METMKTCFYFDIPEGSIVKTPGVPATAESPEIPSRSYHARKYLIDLVRKDLNAHVQPPKKDFNDFRVTTKTVIQESRMSLAADSMFSQFYKGKKKHRASSA</sequence>
<gene>
    <name evidence="1" type="ORF">NBRC3278_2879</name>
</gene>
<evidence type="ECO:0000313" key="2">
    <source>
        <dbReference type="Proteomes" id="UP000287385"/>
    </source>
</evidence>
<keyword evidence="2" id="KW-1185">Reference proteome</keyword>
<name>A0A401X7N8_ACEPA</name>
<comment type="caution">
    <text evidence="1">The sequence shown here is derived from an EMBL/GenBank/DDBJ whole genome shotgun (WGS) entry which is preliminary data.</text>
</comment>
<dbReference type="RefSeq" id="WP_124297699.1">
    <property type="nucleotide sequence ID" value="NZ_BDEV01000123.1"/>
</dbReference>
<accession>A0A401X7N8</accession>
<evidence type="ECO:0000313" key="1">
    <source>
        <dbReference type="EMBL" id="GCD63786.1"/>
    </source>
</evidence>
<dbReference type="AlphaFoldDB" id="A0A401X7N8"/>
<dbReference type="Proteomes" id="UP000287385">
    <property type="component" value="Unassembled WGS sequence"/>
</dbReference>